<feature type="domain" description="TCTP" evidence="2">
    <location>
        <begin position="1"/>
        <end position="184"/>
    </location>
</feature>
<proteinExistence type="evidence at transcript level"/>
<dbReference type="Pfam" id="PF00838">
    <property type="entry name" value="TCTP"/>
    <property type="match status" value="1"/>
</dbReference>
<organism evidence="3">
    <name type="scientific">Ruditapes philippinarum</name>
    <name type="common">Japanese carpet shell</name>
    <name type="synonym">Venerupis philippinarum</name>
    <dbReference type="NCBI Taxonomy" id="129788"/>
    <lineage>
        <taxon>Eukaryota</taxon>
        <taxon>Metazoa</taxon>
        <taxon>Spiralia</taxon>
        <taxon>Lophotrochozoa</taxon>
        <taxon>Mollusca</taxon>
        <taxon>Bivalvia</taxon>
        <taxon>Autobranchia</taxon>
        <taxon>Heteroconchia</taxon>
        <taxon>Euheterodonta</taxon>
        <taxon>Imparidentia</taxon>
        <taxon>Neoheterodontei</taxon>
        <taxon>Venerida</taxon>
        <taxon>Veneroidea</taxon>
        <taxon>Veneridae</taxon>
        <taxon>Ruditapes</taxon>
    </lineage>
</organism>
<sequence length="184" mass="20515">MILYKDLMTGDEMFTDAFPMHYEGEDDFLVCVEGKLVSRKKGESISADLIGGNPSQEEQGEECCDDTETVSGIDVVLDNQLEDVQASLFPSKGSLVSYLKKFVKKVVDGLTEEGDTEKCDCFKKAMSAHIKQFVGKYSDDVSVYVREGFDVGAYKQAPMIGVWSEDGRTIKLYAMKHCLIEEKC</sequence>
<name>C8CBN8_RUDPH</name>
<dbReference type="AlphaFoldDB" id="C8CBN8"/>
<dbReference type="Gene3D" id="2.170.150.10">
    <property type="entry name" value="Metal Binding Protein, Guanine Nucleotide Exchange Factor, Chain A"/>
    <property type="match status" value="1"/>
</dbReference>
<evidence type="ECO:0000313" key="3">
    <source>
        <dbReference type="EMBL" id="ACU83235.1"/>
    </source>
</evidence>
<dbReference type="SUPFAM" id="SSF51316">
    <property type="entry name" value="Mss4-like"/>
    <property type="match status" value="1"/>
</dbReference>
<dbReference type="GO" id="GO:0005737">
    <property type="term" value="C:cytoplasm"/>
    <property type="evidence" value="ECO:0007669"/>
    <property type="project" value="TreeGrafter"/>
</dbReference>
<dbReference type="EMBL" id="GQ384411">
    <property type="protein sequence ID" value="ACU83235.1"/>
    <property type="molecule type" value="mRNA"/>
</dbReference>
<dbReference type="InterPro" id="IPR018105">
    <property type="entry name" value="Translational_control_tumour_p"/>
</dbReference>
<dbReference type="InterPro" id="IPR011323">
    <property type="entry name" value="Mss4/transl-control_tumour"/>
</dbReference>
<dbReference type="PROSITE" id="PS51797">
    <property type="entry name" value="TCTP_3"/>
    <property type="match status" value="1"/>
</dbReference>
<dbReference type="InterPro" id="IPR034737">
    <property type="entry name" value="TCTP"/>
</dbReference>
<protein>
    <submittedName>
        <fullName evidence="3">Translationally controlled tumor protein</fullName>
    </submittedName>
</protein>
<dbReference type="PRINTS" id="PR01653">
    <property type="entry name" value="TCTPROTEIN"/>
</dbReference>
<dbReference type="InterPro" id="IPR011057">
    <property type="entry name" value="Mss4-like_sf"/>
</dbReference>
<evidence type="ECO:0000256" key="1">
    <source>
        <dbReference type="PROSITE-ProRule" id="PRU01133"/>
    </source>
</evidence>
<dbReference type="PANTHER" id="PTHR11991">
    <property type="entry name" value="TRANSLATIONALLY CONTROLLED TUMOR PROTEIN-RELATED"/>
    <property type="match status" value="1"/>
</dbReference>
<dbReference type="PANTHER" id="PTHR11991:SF0">
    <property type="entry name" value="TRANSLATIONALLY-CONTROLLED TUMOR PROTEIN"/>
    <property type="match status" value="1"/>
</dbReference>
<reference evidence="3" key="1">
    <citation type="journal article" date="2010" name="Fish Shellfish Immunol.">
        <title>The first molluscan TCTP in Venerupis philippinarum: molecular cloning and expression analysis.</title>
        <authorList>
            <person name="Li C."/>
            <person name="Qiu L."/>
            <person name="Ning X."/>
            <person name="Chen A."/>
            <person name="Qin S."/>
            <person name="Wu H."/>
            <person name="Zhao J."/>
        </authorList>
    </citation>
    <scope>NUCLEOTIDE SEQUENCE</scope>
</reference>
<accession>C8CBN8</accession>
<evidence type="ECO:0000259" key="2">
    <source>
        <dbReference type="PROSITE" id="PS51797"/>
    </source>
</evidence>
<dbReference type="GO" id="GO:0005509">
    <property type="term" value="F:calcium ion binding"/>
    <property type="evidence" value="ECO:0007669"/>
    <property type="project" value="TreeGrafter"/>
</dbReference>
<comment type="similarity">
    <text evidence="1">Belongs to the TCTP family.</text>
</comment>